<proteinExistence type="predicted"/>
<dbReference type="Proteomes" id="UP000004995">
    <property type="component" value="Unassembled WGS sequence"/>
</dbReference>
<sequence>MDWWNEWLGGFEVLCQLQGSGVLDPIERDHMRTKRRPNTNRLARR</sequence>
<dbReference type="AlphaFoldDB" id="K3ZPH3"/>
<evidence type="ECO:0000313" key="2">
    <source>
        <dbReference type="Proteomes" id="UP000004995"/>
    </source>
</evidence>
<dbReference type="HOGENOM" id="CLU_3208579_0_0_1"/>
<dbReference type="EMBL" id="AGNK02004659">
    <property type="status" value="NOT_ANNOTATED_CDS"/>
    <property type="molecule type" value="Genomic_DNA"/>
</dbReference>
<dbReference type="EnsemblPlants" id="KQK93787">
    <property type="protein sequence ID" value="KQK93787"/>
    <property type="gene ID" value="SETIT_028503mg"/>
</dbReference>
<dbReference type="InParanoid" id="K3ZPH3"/>
<reference evidence="2" key="1">
    <citation type="journal article" date="2012" name="Nat. Biotechnol.">
        <title>Reference genome sequence of the model plant Setaria.</title>
        <authorList>
            <person name="Bennetzen J.L."/>
            <person name="Schmutz J."/>
            <person name="Wang H."/>
            <person name="Percifield R."/>
            <person name="Hawkins J."/>
            <person name="Pontaroli A.C."/>
            <person name="Estep M."/>
            <person name="Feng L."/>
            <person name="Vaughn J.N."/>
            <person name="Grimwood J."/>
            <person name="Jenkins J."/>
            <person name="Barry K."/>
            <person name="Lindquist E."/>
            <person name="Hellsten U."/>
            <person name="Deshpande S."/>
            <person name="Wang X."/>
            <person name="Wu X."/>
            <person name="Mitros T."/>
            <person name="Triplett J."/>
            <person name="Yang X."/>
            <person name="Ye C.Y."/>
            <person name="Mauro-Herrera M."/>
            <person name="Wang L."/>
            <person name="Li P."/>
            <person name="Sharma M."/>
            <person name="Sharma R."/>
            <person name="Ronald P.C."/>
            <person name="Panaud O."/>
            <person name="Kellogg E.A."/>
            <person name="Brutnell T.P."/>
            <person name="Doust A.N."/>
            <person name="Tuskan G.A."/>
            <person name="Rokhsar D."/>
            <person name="Devos K.M."/>
        </authorList>
    </citation>
    <scope>NUCLEOTIDE SEQUENCE [LARGE SCALE GENOMIC DNA]</scope>
    <source>
        <strain evidence="2">cv. Yugu1</strain>
    </source>
</reference>
<evidence type="ECO:0000313" key="1">
    <source>
        <dbReference type="EnsemblPlants" id="KQK93787"/>
    </source>
</evidence>
<organism evidence="1 2">
    <name type="scientific">Setaria italica</name>
    <name type="common">Foxtail millet</name>
    <name type="synonym">Panicum italicum</name>
    <dbReference type="NCBI Taxonomy" id="4555"/>
    <lineage>
        <taxon>Eukaryota</taxon>
        <taxon>Viridiplantae</taxon>
        <taxon>Streptophyta</taxon>
        <taxon>Embryophyta</taxon>
        <taxon>Tracheophyta</taxon>
        <taxon>Spermatophyta</taxon>
        <taxon>Magnoliopsida</taxon>
        <taxon>Liliopsida</taxon>
        <taxon>Poales</taxon>
        <taxon>Poaceae</taxon>
        <taxon>PACMAD clade</taxon>
        <taxon>Panicoideae</taxon>
        <taxon>Panicodae</taxon>
        <taxon>Paniceae</taxon>
        <taxon>Cenchrinae</taxon>
        <taxon>Setaria</taxon>
    </lineage>
</organism>
<name>K3ZPH3_SETIT</name>
<dbReference type="Gramene" id="KQK93787">
    <property type="protein sequence ID" value="KQK93787"/>
    <property type="gene ID" value="SETIT_028503mg"/>
</dbReference>
<keyword evidence="2" id="KW-1185">Reference proteome</keyword>
<reference evidence="1" key="2">
    <citation type="submission" date="2018-08" db="UniProtKB">
        <authorList>
            <consortium name="EnsemblPlants"/>
        </authorList>
    </citation>
    <scope>IDENTIFICATION</scope>
    <source>
        <strain evidence="1">Yugu1</strain>
    </source>
</reference>
<accession>K3ZPH3</accession>
<protein>
    <submittedName>
        <fullName evidence="1">Uncharacterized protein</fullName>
    </submittedName>
</protein>